<name>A0A2U3DT25_PURLI</name>
<organism evidence="2 3">
    <name type="scientific">Purpureocillium lilacinum</name>
    <name type="common">Paecilomyces lilacinus</name>
    <dbReference type="NCBI Taxonomy" id="33203"/>
    <lineage>
        <taxon>Eukaryota</taxon>
        <taxon>Fungi</taxon>
        <taxon>Dikarya</taxon>
        <taxon>Ascomycota</taxon>
        <taxon>Pezizomycotina</taxon>
        <taxon>Sordariomycetes</taxon>
        <taxon>Hypocreomycetidae</taxon>
        <taxon>Hypocreales</taxon>
        <taxon>Ophiocordycipitaceae</taxon>
        <taxon>Purpureocillium</taxon>
    </lineage>
</organism>
<evidence type="ECO:0000256" key="1">
    <source>
        <dbReference type="SAM" id="MobiDB-lite"/>
    </source>
</evidence>
<comment type="caution">
    <text evidence="2">The sequence shown here is derived from an EMBL/GenBank/DDBJ whole genome shotgun (WGS) entry which is preliminary data.</text>
</comment>
<dbReference type="AlphaFoldDB" id="A0A2U3DT25"/>
<reference evidence="2 3" key="1">
    <citation type="journal article" date="2016" name="Front. Microbiol.">
        <title>Genome and transcriptome sequences reveal the specific parasitism of the nematophagous Purpureocillium lilacinum 36-1.</title>
        <authorList>
            <person name="Xie J."/>
            <person name="Li S."/>
            <person name="Mo C."/>
            <person name="Xiao X."/>
            <person name="Peng D."/>
            <person name="Wang G."/>
            <person name="Xiao Y."/>
        </authorList>
    </citation>
    <scope>NUCLEOTIDE SEQUENCE [LARGE SCALE GENOMIC DNA]</scope>
    <source>
        <strain evidence="2 3">36-1</strain>
    </source>
</reference>
<dbReference type="EMBL" id="LCWV01000034">
    <property type="protein sequence ID" value="PWI65403.1"/>
    <property type="molecule type" value="Genomic_DNA"/>
</dbReference>
<evidence type="ECO:0000313" key="2">
    <source>
        <dbReference type="EMBL" id="PWI65403.1"/>
    </source>
</evidence>
<dbReference type="Proteomes" id="UP000245956">
    <property type="component" value="Unassembled WGS sequence"/>
</dbReference>
<feature type="region of interest" description="Disordered" evidence="1">
    <location>
        <begin position="277"/>
        <end position="311"/>
    </location>
</feature>
<sequence length="613" mass="66871">MGGMSLSTASVNNIGRAAAGPSEVEGCPNIGNNLGSCKLLLLARAVEQSIAAAGREKLLPREYMLRRRDVQPAVGVTYKLTAARQQLFGSQQPAGSLSPKGGHAGRCFVGSVEWWVTPERDRPKAPGTLDGTPSPWKAGDVPPRTCPWHLDGLAPEFSSASSPNCRRRALLHLDTPVSTSATPSTNLSLNLSTHRLQPARSRSSSPFCLTRDQGAANIVASLTSSSLGRRAGDIVINILWLLFPHPFFSLCTSGPTPGNASPPFLFQAKGLGQFRLHPTLGGRQQGLPPASVSQRRPSPPSPSAHEDTDFFTQSAPGPILAEIVVDVVVMIEAKPRKQTNPPECGAAAASSPAGILVTGVDWPAPASPAWADGRNGAGPPFHVGYILVQICRHQEHIRHAGIREWRRRPQFIKDAQRRRSQAMIPWRGLAWLIWYLRRPLMPGRRTLHLRATRLVEWGVLCLLSLCSPRQKLIATRSPIASIRLGSSGGTTPPQVADTKTYITPRSGQRSKGPLRELCRSTTSPAWMERFQPCHGVPTPRLQYPYLHLVAAKLKLLPVRRLVPAMHDISYRCQWTSLPTLLLLPHGIYYLNPLASRRGGVIVKRNSMSEYLTM</sequence>
<proteinExistence type="predicted"/>
<gene>
    <name evidence="2" type="ORF">PCL_07172</name>
</gene>
<protein>
    <submittedName>
        <fullName evidence="2">Uncharacterized protein</fullName>
    </submittedName>
</protein>
<evidence type="ECO:0000313" key="3">
    <source>
        <dbReference type="Proteomes" id="UP000245956"/>
    </source>
</evidence>
<accession>A0A2U3DT25</accession>